<organism evidence="8 9">
    <name type="scientific">Adhaeribacter soli</name>
    <dbReference type="NCBI Taxonomy" id="2607655"/>
    <lineage>
        <taxon>Bacteria</taxon>
        <taxon>Pseudomonadati</taxon>
        <taxon>Bacteroidota</taxon>
        <taxon>Cytophagia</taxon>
        <taxon>Cytophagales</taxon>
        <taxon>Hymenobacteraceae</taxon>
        <taxon>Adhaeribacter</taxon>
    </lineage>
</organism>
<evidence type="ECO:0000256" key="4">
    <source>
        <dbReference type="ARBA" id="ARBA00022825"/>
    </source>
</evidence>
<dbReference type="SUPFAM" id="SSF52743">
    <property type="entry name" value="Subtilisin-like"/>
    <property type="match status" value="1"/>
</dbReference>
<feature type="domain" description="Peptidase S8/S53" evidence="7">
    <location>
        <begin position="168"/>
        <end position="421"/>
    </location>
</feature>
<dbReference type="InterPro" id="IPR036852">
    <property type="entry name" value="Peptidase_S8/S53_dom_sf"/>
</dbReference>
<dbReference type="PANTHER" id="PTHR43806">
    <property type="entry name" value="PEPTIDASE S8"/>
    <property type="match status" value="1"/>
</dbReference>
<dbReference type="GO" id="GO:0004252">
    <property type="term" value="F:serine-type endopeptidase activity"/>
    <property type="evidence" value="ECO:0007669"/>
    <property type="project" value="UniProtKB-UniRule"/>
</dbReference>
<dbReference type="InterPro" id="IPR015500">
    <property type="entry name" value="Peptidase_S8_subtilisin-rel"/>
</dbReference>
<sequence>MNFSSDHFLYRWLPALFFIVSATIFPAHAQEKFWVVLKDKKGVAFDPYQYFDAKAIERRQLQGLPLSDETDKPLNPAYVLKIAQLTDSVSGSSRWLNAVACFATPEQVKALRQQVFVKEILPFRQQAAVLANFPVDKEKSLSRKELKILRNQTASLGAADFSARGLDGKGVRVAVLDAGFRGVDSEAGFEHLRRNKQILKTWDFVKRREYAYDYSTHGTMVLSCIGGRMGENNVGLATGAEFLLARTERMHSERYSEEEHWLAAMEWADQNGADIINSSLGYTYNRYFPEQMDGRTSFVARAANLAARKGILVVNANGNDGSNKTWKILGTPADADSVLAVGGIDPEDLMHVDFSSFGPTATKKMKPNVSAFGVVIAVGPNGSEQTQGTSFASPLVAGFAACAWQSNRQLSNMQLFRQIEQSGHLYPYFDYAHGFGVPQARRFLGETVQEAEPTIAFERTGNQLTILIKPRFLPQVSPDSIQKAFTGNAPYALPVDFPTPDYVYYHLVNPKGYLDKYFVVKPGKEAEVATLNLAYLKPGSQVRVYYRGYTGTFTY</sequence>
<dbReference type="InterPro" id="IPR050131">
    <property type="entry name" value="Peptidase_S8_subtilisin-like"/>
</dbReference>
<comment type="caution">
    <text evidence="8">The sequence shown here is derived from an EMBL/GenBank/DDBJ whole genome shotgun (WGS) entry which is preliminary data.</text>
</comment>
<evidence type="ECO:0000313" key="8">
    <source>
        <dbReference type="EMBL" id="KAA9326001.1"/>
    </source>
</evidence>
<dbReference type="RefSeq" id="WP_150905040.1">
    <property type="nucleotide sequence ID" value="NZ_VTWT01000010.1"/>
</dbReference>
<proteinExistence type="inferred from homology"/>
<evidence type="ECO:0000256" key="6">
    <source>
        <dbReference type="RuleBase" id="RU003355"/>
    </source>
</evidence>
<comment type="similarity">
    <text evidence="1 5 6">Belongs to the peptidase S8 family.</text>
</comment>
<evidence type="ECO:0000259" key="7">
    <source>
        <dbReference type="Pfam" id="PF00082"/>
    </source>
</evidence>
<dbReference type="InterPro" id="IPR023827">
    <property type="entry name" value="Peptidase_S8_Asp-AS"/>
</dbReference>
<reference evidence="8 9" key="1">
    <citation type="submission" date="2019-09" db="EMBL/GenBank/DDBJ databases">
        <title>Genome sequence of Adhaeribacter sp. M2.</title>
        <authorList>
            <person name="Srinivasan S."/>
        </authorList>
    </citation>
    <scope>NUCLEOTIDE SEQUENCE [LARGE SCALE GENOMIC DNA]</scope>
    <source>
        <strain evidence="8 9">M2</strain>
    </source>
</reference>
<dbReference type="Pfam" id="PF00082">
    <property type="entry name" value="Peptidase_S8"/>
    <property type="match status" value="1"/>
</dbReference>
<protein>
    <submittedName>
        <fullName evidence="8">S8 family serine peptidase</fullName>
    </submittedName>
</protein>
<dbReference type="PROSITE" id="PS51892">
    <property type="entry name" value="SUBTILASE"/>
    <property type="match status" value="1"/>
</dbReference>
<dbReference type="InterPro" id="IPR023828">
    <property type="entry name" value="Peptidase_S8_Ser-AS"/>
</dbReference>
<dbReference type="PRINTS" id="PR00723">
    <property type="entry name" value="SUBTILISIN"/>
</dbReference>
<dbReference type="Proteomes" id="UP000326570">
    <property type="component" value="Unassembled WGS sequence"/>
</dbReference>
<accession>A0A5N1IQ76</accession>
<dbReference type="PROSITE" id="PS00136">
    <property type="entry name" value="SUBTILASE_ASP"/>
    <property type="match status" value="1"/>
</dbReference>
<dbReference type="GO" id="GO:0006508">
    <property type="term" value="P:proteolysis"/>
    <property type="evidence" value="ECO:0007669"/>
    <property type="project" value="UniProtKB-KW"/>
</dbReference>
<dbReference type="PANTHER" id="PTHR43806:SF67">
    <property type="entry name" value="EGF-LIKE DOMAIN-CONTAINING PROTEIN"/>
    <property type="match status" value="1"/>
</dbReference>
<evidence type="ECO:0000256" key="2">
    <source>
        <dbReference type="ARBA" id="ARBA00022670"/>
    </source>
</evidence>
<feature type="active site" description="Charge relay system" evidence="5">
    <location>
        <position position="177"/>
    </location>
</feature>
<keyword evidence="4 5" id="KW-0720">Serine protease</keyword>
<feature type="active site" description="Charge relay system" evidence="5">
    <location>
        <position position="390"/>
    </location>
</feature>
<evidence type="ECO:0000313" key="9">
    <source>
        <dbReference type="Proteomes" id="UP000326570"/>
    </source>
</evidence>
<evidence type="ECO:0000256" key="1">
    <source>
        <dbReference type="ARBA" id="ARBA00011073"/>
    </source>
</evidence>
<evidence type="ECO:0000256" key="5">
    <source>
        <dbReference type="PROSITE-ProRule" id="PRU01240"/>
    </source>
</evidence>
<feature type="active site" description="Charge relay system" evidence="5">
    <location>
        <position position="217"/>
    </location>
</feature>
<dbReference type="EMBL" id="VTWT01000010">
    <property type="protein sequence ID" value="KAA9326001.1"/>
    <property type="molecule type" value="Genomic_DNA"/>
</dbReference>
<dbReference type="AlphaFoldDB" id="A0A5N1IQ76"/>
<evidence type="ECO:0000256" key="3">
    <source>
        <dbReference type="ARBA" id="ARBA00022801"/>
    </source>
</evidence>
<gene>
    <name evidence="8" type="ORF">F0P94_16415</name>
</gene>
<dbReference type="Gene3D" id="3.40.50.200">
    <property type="entry name" value="Peptidase S8/S53 domain"/>
    <property type="match status" value="1"/>
</dbReference>
<keyword evidence="2 5" id="KW-0645">Protease</keyword>
<keyword evidence="3 5" id="KW-0378">Hydrolase</keyword>
<dbReference type="InterPro" id="IPR000209">
    <property type="entry name" value="Peptidase_S8/S53_dom"/>
</dbReference>
<keyword evidence="9" id="KW-1185">Reference proteome</keyword>
<name>A0A5N1IQ76_9BACT</name>
<dbReference type="PROSITE" id="PS00138">
    <property type="entry name" value="SUBTILASE_SER"/>
    <property type="match status" value="1"/>
</dbReference>